<organism evidence="2 3">
    <name type="scientific">Metarhizium guizhouense (strain ARSEF 977)</name>
    <dbReference type="NCBI Taxonomy" id="1276136"/>
    <lineage>
        <taxon>Eukaryota</taxon>
        <taxon>Fungi</taxon>
        <taxon>Dikarya</taxon>
        <taxon>Ascomycota</taxon>
        <taxon>Pezizomycotina</taxon>
        <taxon>Sordariomycetes</taxon>
        <taxon>Hypocreomycetidae</taxon>
        <taxon>Hypocreales</taxon>
        <taxon>Clavicipitaceae</taxon>
        <taxon>Metarhizium</taxon>
    </lineage>
</organism>
<feature type="signal peptide" evidence="1">
    <location>
        <begin position="1"/>
        <end position="22"/>
    </location>
</feature>
<evidence type="ECO:0000313" key="2">
    <source>
        <dbReference type="EMBL" id="KID84945.1"/>
    </source>
</evidence>
<reference evidence="2 3" key="1">
    <citation type="journal article" date="2014" name="Proc. Natl. Acad. Sci. U.S.A.">
        <title>Trajectory and genomic determinants of fungal-pathogen speciation and host adaptation.</title>
        <authorList>
            <person name="Hu X."/>
            <person name="Xiao G."/>
            <person name="Zheng P."/>
            <person name="Shang Y."/>
            <person name="Su Y."/>
            <person name="Zhang X."/>
            <person name="Liu X."/>
            <person name="Zhan S."/>
            <person name="St Leger R.J."/>
            <person name="Wang C."/>
        </authorList>
    </citation>
    <scope>NUCLEOTIDE SEQUENCE [LARGE SCALE GENOMIC DNA]</scope>
    <source>
        <strain evidence="2 3">ARSEF 977</strain>
    </source>
</reference>
<keyword evidence="3" id="KW-1185">Reference proteome</keyword>
<dbReference type="InterPro" id="IPR050546">
    <property type="entry name" value="Glycosyl_Hydrlase_16"/>
</dbReference>
<protein>
    <submittedName>
        <fullName evidence="2">Glucan endo-1,3-beta-glucosidase A1-like protein</fullName>
    </submittedName>
</protein>
<dbReference type="HOGENOM" id="CLU_019533_3_0_1"/>
<dbReference type="Gene3D" id="2.60.120.200">
    <property type="match status" value="1"/>
</dbReference>
<evidence type="ECO:0000313" key="3">
    <source>
        <dbReference type="Proteomes" id="UP000031192"/>
    </source>
</evidence>
<comment type="caution">
    <text evidence="2">The sequence shown here is derived from an EMBL/GenBank/DDBJ whole genome shotgun (WGS) entry which is preliminary data.</text>
</comment>
<evidence type="ECO:0000256" key="1">
    <source>
        <dbReference type="SAM" id="SignalP"/>
    </source>
</evidence>
<accession>A0A0B4GDE0</accession>
<dbReference type="PANTHER" id="PTHR10963">
    <property type="entry name" value="GLYCOSYL HYDROLASE-RELATED"/>
    <property type="match status" value="1"/>
</dbReference>
<proteinExistence type="predicted"/>
<gene>
    <name evidence="2" type="ORF">MGU_07912</name>
</gene>
<dbReference type="Pfam" id="PF26113">
    <property type="entry name" value="GH16_XgeA"/>
    <property type="match status" value="1"/>
</dbReference>
<feature type="chain" id="PRO_5002088615" evidence="1">
    <location>
        <begin position="23"/>
        <end position="332"/>
    </location>
</feature>
<name>A0A0B4GDE0_METGA</name>
<keyword evidence="1" id="KW-0732">Signal</keyword>
<dbReference type="InterPro" id="IPR013320">
    <property type="entry name" value="ConA-like_dom_sf"/>
</dbReference>
<dbReference type="Proteomes" id="UP000031192">
    <property type="component" value="Unassembled WGS sequence"/>
</dbReference>
<dbReference type="EMBL" id="AZNH01000036">
    <property type="protein sequence ID" value="KID84945.1"/>
    <property type="molecule type" value="Genomic_DNA"/>
</dbReference>
<dbReference type="AlphaFoldDB" id="A0A0B4GDE0"/>
<dbReference type="PANTHER" id="PTHR10963:SF60">
    <property type="entry name" value="GRAM-NEGATIVE BACTERIA-BINDING PROTEIN 1-RELATED"/>
    <property type="match status" value="1"/>
</dbReference>
<dbReference type="SUPFAM" id="SSF49899">
    <property type="entry name" value="Concanavalin A-like lectins/glucanases"/>
    <property type="match status" value="1"/>
</dbReference>
<sequence>MPRPNFVLLLATTLQLALSVHCQLPLNLDSKGSRVPKGFSKLLFHDGFGDRPAGSLPSPKKWTVDLGTSYPGGPPQWGTQEVQTYTSQRANIHVTPRKTLLITPVRAPNGSWTSARIETNAEWDFGCAPGQRLRVEFKTKLGGRPKAERDNNNNNNNNITRAELSGIWPAGWLLGSKFRGNFQNWPGIGEIDIMESLNGEPRNFHVAHCGINPGGPCNEPSGVSNVSESVRRGVWHTYSWEVDRRAGGNDSESMTWAIDGVPKWTLRQSDLGDAGAWQVLAAEKKMVLFNVAVGGAFADAIAGFKTPTNETVGGRGAAMEVDYVAVYASRVM</sequence>